<reference evidence="1 2" key="1">
    <citation type="journal article" date="2021" name="Elife">
        <title>Chloroplast acquisition without the gene transfer in kleptoplastic sea slugs, Plakobranchus ocellatus.</title>
        <authorList>
            <person name="Maeda T."/>
            <person name="Takahashi S."/>
            <person name="Yoshida T."/>
            <person name="Shimamura S."/>
            <person name="Takaki Y."/>
            <person name="Nagai Y."/>
            <person name="Toyoda A."/>
            <person name="Suzuki Y."/>
            <person name="Arimoto A."/>
            <person name="Ishii H."/>
            <person name="Satoh N."/>
            <person name="Nishiyama T."/>
            <person name="Hasebe M."/>
            <person name="Maruyama T."/>
            <person name="Minagawa J."/>
            <person name="Obokata J."/>
            <person name="Shigenobu S."/>
        </authorList>
    </citation>
    <scope>NUCLEOTIDE SEQUENCE [LARGE SCALE GENOMIC DNA]</scope>
</reference>
<evidence type="ECO:0000313" key="1">
    <source>
        <dbReference type="EMBL" id="GFO46308.1"/>
    </source>
</evidence>
<gene>
    <name evidence="1" type="ORF">PoB_007281300</name>
</gene>
<sequence>MAPRFPLSNRATDVSPGCKTQKIAPTLRQVADLVCARTKEREYFKTCICWICEQLPLVWAYAKSNTQKIAPIPSTRRESQLTVYAFAPNKLHVERDSKHVGSFEVGHPKCCSHFTSTLKSGIHMKSRGQLELSKTVYSKNPASILLNAYNL</sequence>
<proteinExistence type="predicted"/>
<name>A0AAV4DPP7_9GAST</name>
<dbReference type="AlphaFoldDB" id="A0AAV4DPP7"/>
<dbReference type="EMBL" id="BLXT01008183">
    <property type="protein sequence ID" value="GFO46308.1"/>
    <property type="molecule type" value="Genomic_DNA"/>
</dbReference>
<protein>
    <submittedName>
        <fullName evidence="1">Uncharacterized protein</fullName>
    </submittedName>
</protein>
<accession>A0AAV4DPP7</accession>
<organism evidence="1 2">
    <name type="scientific">Plakobranchus ocellatus</name>
    <dbReference type="NCBI Taxonomy" id="259542"/>
    <lineage>
        <taxon>Eukaryota</taxon>
        <taxon>Metazoa</taxon>
        <taxon>Spiralia</taxon>
        <taxon>Lophotrochozoa</taxon>
        <taxon>Mollusca</taxon>
        <taxon>Gastropoda</taxon>
        <taxon>Heterobranchia</taxon>
        <taxon>Euthyneura</taxon>
        <taxon>Panpulmonata</taxon>
        <taxon>Sacoglossa</taxon>
        <taxon>Placobranchoidea</taxon>
        <taxon>Plakobranchidae</taxon>
        <taxon>Plakobranchus</taxon>
    </lineage>
</organism>
<evidence type="ECO:0000313" key="2">
    <source>
        <dbReference type="Proteomes" id="UP000735302"/>
    </source>
</evidence>
<comment type="caution">
    <text evidence="1">The sequence shown here is derived from an EMBL/GenBank/DDBJ whole genome shotgun (WGS) entry which is preliminary data.</text>
</comment>
<dbReference type="Proteomes" id="UP000735302">
    <property type="component" value="Unassembled WGS sequence"/>
</dbReference>
<keyword evidence="2" id="KW-1185">Reference proteome</keyword>